<comment type="caution">
    <text evidence="1">The sequence shown here is derived from an EMBL/GenBank/DDBJ whole genome shotgun (WGS) entry which is preliminary data.</text>
</comment>
<sequence>MKTNYYVSLSPLGDITVLRNPTSALEMIKSLSFCSDHQEFKVLRVQGCVYNKTQIWCDAILRRSSQISAVNAACNKVSFTNTQTLTHTSILCPPLLPEHLGTLTNTTNTQQATYGTTPAAAALS</sequence>
<protein>
    <submittedName>
        <fullName evidence="1">Uncharacterized protein</fullName>
    </submittedName>
</protein>
<gene>
    <name evidence="1" type="ORF">JOB18_037992</name>
</gene>
<reference evidence="1 2" key="1">
    <citation type="journal article" date="2021" name="Sci. Rep.">
        <title>Chromosome anchoring in Senegalese sole (Solea senegalensis) reveals sex-associated markers and genome rearrangements in flatfish.</title>
        <authorList>
            <person name="Guerrero-Cozar I."/>
            <person name="Gomez-Garrido J."/>
            <person name="Berbel C."/>
            <person name="Martinez-Blanch J.F."/>
            <person name="Alioto T."/>
            <person name="Claros M.G."/>
            <person name="Gagnaire P.A."/>
            <person name="Manchado M."/>
        </authorList>
    </citation>
    <scope>NUCLEOTIDE SEQUENCE [LARGE SCALE GENOMIC DNA]</scope>
    <source>
        <strain evidence="1">Sse05_10M</strain>
    </source>
</reference>
<evidence type="ECO:0000313" key="2">
    <source>
        <dbReference type="Proteomes" id="UP000693946"/>
    </source>
</evidence>
<organism evidence="1 2">
    <name type="scientific">Solea senegalensis</name>
    <name type="common">Senegalese sole</name>
    <dbReference type="NCBI Taxonomy" id="28829"/>
    <lineage>
        <taxon>Eukaryota</taxon>
        <taxon>Metazoa</taxon>
        <taxon>Chordata</taxon>
        <taxon>Craniata</taxon>
        <taxon>Vertebrata</taxon>
        <taxon>Euteleostomi</taxon>
        <taxon>Actinopterygii</taxon>
        <taxon>Neopterygii</taxon>
        <taxon>Teleostei</taxon>
        <taxon>Neoteleostei</taxon>
        <taxon>Acanthomorphata</taxon>
        <taxon>Carangaria</taxon>
        <taxon>Pleuronectiformes</taxon>
        <taxon>Pleuronectoidei</taxon>
        <taxon>Soleidae</taxon>
        <taxon>Solea</taxon>
    </lineage>
</organism>
<dbReference type="AlphaFoldDB" id="A0AAV6QRV0"/>
<accession>A0AAV6QRV0</accession>
<dbReference type="EMBL" id="JAGKHQ010000016">
    <property type="protein sequence ID" value="KAG7494802.1"/>
    <property type="molecule type" value="Genomic_DNA"/>
</dbReference>
<proteinExistence type="predicted"/>
<keyword evidence="2" id="KW-1185">Reference proteome</keyword>
<name>A0AAV6QRV0_SOLSE</name>
<dbReference type="Proteomes" id="UP000693946">
    <property type="component" value="Linkage Group LG4"/>
</dbReference>
<evidence type="ECO:0000313" key="1">
    <source>
        <dbReference type="EMBL" id="KAG7494802.1"/>
    </source>
</evidence>